<name>X1JP13_9ZZZZ</name>
<organism evidence="2">
    <name type="scientific">marine sediment metagenome</name>
    <dbReference type="NCBI Taxonomy" id="412755"/>
    <lineage>
        <taxon>unclassified sequences</taxon>
        <taxon>metagenomes</taxon>
        <taxon>ecological metagenomes</taxon>
    </lineage>
</organism>
<evidence type="ECO:0000256" key="1">
    <source>
        <dbReference type="SAM" id="Coils"/>
    </source>
</evidence>
<gene>
    <name evidence="2" type="ORF">S03H2_60986</name>
</gene>
<comment type="caution">
    <text evidence="2">The sequence shown here is derived from an EMBL/GenBank/DDBJ whole genome shotgun (WGS) entry which is preliminary data.</text>
</comment>
<keyword evidence="1" id="KW-0175">Coiled coil</keyword>
<feature type="coiled-coil region" evidence="1">
    <location>
        <begin position="16"/>
        <end position="43"/>
    </location>
</feature>
<dbReference type="EMBL" id="BARU01039337">
    <property type="protein sequence ID" value="GAH80004.1"/>
    <property type="molecule type" value="Genomic_DNA"/>
</dbReference>
<accession>X1JP13</accession>
<dbReference type="AlphaFoldDB" id="X1JP13"/>
<evidence type="ECO:0000313" key="2">
    <source>
        <dbReference type="EMBL" id="GAH80004.1"/>
    </source>
</evidence>
<proteinExistence type="predicted"/>
<sequence>MVRSRAAERKAKHKYYLKNRETILNLQRENEETKNQQRNYRRQHILETKDGVIHRGLNKRPWTGYCEICFCVGKLLVYHHWDEYNLNKGIWVCNPCHMMAEGCDTNLIGQYMRLKDKINDEFDEEADD</sequence>
<reference evidence="2" key="1">
    <citation type="journal article" date="2014" name="Front. Microbiol.">
        <title>High frequency of phylogenetically diverse reductive dehalogenase-homologous genes in deep subseafloor sedimentary metagenomes.</title>
        <authorList>
            <person name="Kawai M."/>
            <person name="Futagami T."/>
            <person name="Toyoda A."/>
            <person name="Takaki Y."/>
            <person name="Nishi S."/>
            <person name="Hori S."/>
            <person name="Arai W."/>
            <person name="Tsubouchi T."/>
            <person name="Morono Y."/>
            <person name="Uchiyama I."/>
            <person name="Ito T."/>
            <person name="Fujiyama A."/>
            <person name="Inagaki F."/>
            <person name="Takami H."/>
        </authorList>
    </citation>
    <scope>NUCLEOTIDE SEQUENCE</scope>
    <source>
        <strain evidence="2">Expedition CK06-06</strain>
    </source>
</reference>
<protein>
    <submittedName>
        <fullName evidence="2">Uncharacterized protein</fullName>
    </submittedName>
</protein>